<keyword evidence="1" id="KW-0472">Membrane</keyword>
<evidence type="ECO:0000313" key="3">
    <source>
        <dbReference type="Proteomes" id="UP000014821"/>
    </source>
</evidence>
<gene>
    <name evidence="2" type="ORF">CP10881SC42_0519</name>
</gene>
<evidence type="ECO:0000313" key="2">
    <source>
        <dbReference type="EMBL" id="EPP38253.1"/>
    </source>
</evidence>
<dbReference type="Pfam" id="PF17459">
    <property type="entry name" value="DUF5422"/>
    <property type="match status" value="1"/>
</dbReference>
<organism evidence="2 3">
    <name type="scientific">Chlamydia avium</name>
    <dbReference type="NCBI Taxonomy" id="1457141"/>
    <lineage>
        <taxon>Bacteria</taxon>
        <taxon>Pseudomonadati</taxon>
        <taxon>Chlamydiota</taxon>
        <taxon>Chlamydiia</taxon>
        <taxon>Chlamydiales</taxon>
        <taxon>Chlamydiaceae</taxon>
        <taxon>Chlamydia/Chlamydophila group</taxon>
        <taxon>Chlamydia</taxon>
    </lineage>
</organism>
<sequence>MNFRELCQKGARIYFDLTFSERVLARHCQNQALLHPKSAMIIEVVVSTILGTMKVFTFPLASLIGTILLPAIFLTKCISTRSIMSNLHYFVAWAMSILVTAFIVTAVFCLIMISPEVVFLMIGILGAVGTSATLLNIHRELFSAMLPQSV</sequence>
<dbReference type="Proteomes" id="UP000014821">
    <property type="component" value="Unassembled WGS sequence"/>
</dbReference>
<keyword evidence="3" id="KW-1185">Reference proteome</keyword>
<keyword evidence="1" id="KW-0812">Transmembrane</keyword>
<keyword evidence="1" id="KW-1133">Transmembrane helix</keyword>
<evidence type="ECO:0000256" key="1">
    <source>
        <dbReference type="SAM" id="Phobius"/>
    </source>
</evidence>
<dbReference type="InterPro" id="IPR035358">
    <property type="entry name" value="DUF5422"/>
</dbReference>
<reference evidence="2" key="1">
    <citation type="submission" date="2013-04" db="EMBL/GenBank/DDBJ databases">
        <title>Genome sequence of Chlamydia psittaci 10_881_SC42.</title>
        <authorList>
            <person name="Huot-Creasy H."/>
            <person name="McCracken C.L."/>
            <person name="Humphries M."/>
            <person name="Sachse K."/>
            <person name="Laroucau K."/>
            <person name="Bavoil P."/>
            <person name="Myers G.S."/>
        </authorList>
    </citation>
    <scope>NUCLEOTIDE SEQUENCE [LARGE SCALE GENOMIC DNA]</scope>
    <source>
        <strain evidence="2">10_881_SC42</strain>
    </source>
</reference>
<protein>
    <recommendedName>
        <fullName evidence="4">Inner membrane protein</fullName>
    </recommendedName>
</protein>
<name>A0ABN0MS00_9CHLA</name>
<evidence type="ECO:0008006" key="4">
    <source>
        <dbReference type="Google" id="ProtNLM"/>
    </source>
</evidence>
<dbReference type="RefSeq" id="WP_020359220.1">
    <property type="nucleotide sequence ID" value="NZ_KE360587.1"/>
</dbReference>
<feature type="transmembrane region" description="Helical" evidence="1">
    <location>
        <begin position="119"/>
        <end position="137"/>
    </location>
</feature>
<feature type="transmembrane region" description="Helical" evidence="1">
    <location>
        <begin position="56"/>
        <end position="75"/>
    </location>
</feature>
<proteinExistence type="predicted"/>
<comment type="caution">
    <text evidence="2">The sequence shown here is derived from an EMBL/GenBank/DDBJ whole genome shotgun (WGS) entry which is preliminary data.</text>
</comment>
<dbReference type="EMBL" id="ATND01000002">
    <property type="protein sequence ID" value="EPP38253.1"/>
    <property type="molecule type" value="Genomic_DNA"/>
</dbReference>
<feature type="transmembrane region" description="Helical" evidence="1">
    <location>
        <begin position="87"/>
        <end position="113"/>
    </location>
</feature>
<accession>A0ABN0MS00</accession>